<dbReference type="PANTHER" id="PTHR35046">
    <property type="entry name" value="ZINC KNUCKLE (CCHC-TYPE) FAMILY PROTEIN"/>
    <property type="match status" value="1"/>
</dbReference>
<keyword evidence="3" id="KW-1185">Reference proteome</keyword>
<gene>
    <name evidence="2" type="ORF">VitviT2T_019580</name>
</gene>
<evidence type="ECO:0000313" key="3">
    <source>
        <dbReference type="Proteomes" id="UP001227230"/>
    </source>
</evidence>
<name>A0ABY9D171_VITVI</name>
<evidence type="ECO:0000256" key="1">
    <source>
        <dbReference type="SAM" id="MobiDB-lite"/>
    </source>
</evidence>
<reference evidence="2 3" key="1">
    <citation type="journal article" date="2023" name="Hortic Res">
        <title>The complete reference genome for grapevine (Vitis vinifera L.) genetics and breeding.</title>
        <authorList>
            <person name="Shi X."/>
            <person name="Cao S."/>
            <person name="Wang X."/>
            <person name="Huang S."/>
            <person name="Wang Y."/>
            <person name="Liu Z."/>
            <person name="Liu W."/>
            <person name="Leng X."/>
            <person name="Peng Y."/>
            <person name="Wang N."/>
            <person name="Wang Y."/>
            <person name="Ma Z."/>
            <person name="Xu X."/>
            <person name="Zhang F."/>
            <person name="Xue H."/>
            <person name="Zhong H."/>
            <person name="Wang Y."/>
            <person name="Zhang K."/>
            <person name="Velt A."/>
            <person name="Avia K."/>
            <person name="Holtgrawe D."/>
            <person name="Grimplet J."/>
            <person name="Matus J.T."/>
            <person name="Ware D."/>
            <person name="Wu X."/>
            <person name="Wang H."/>
            <person name="Liu C."/>
            <person name="Fang Y."/>
            <person name="Rustenholz C."/>
            <person name="Cheng Z."/>
            <person name="Xiao H."/>
            <person name="Zhou Y."/>
        </authorList>
    </citation>
    <scope>NUCLEOTIDE SEQUENCE [LARGE SCALE GENOMIC DNA]</scope>
    <source>
        <strain evidence="3">cv. Pinot noir / PN40024</strain>
        <tissue evidence="2">Leaf</tissue>
    </source>
</reference>
<dbReference type="PANTHER" id="PTHR35046:SF26">
    <property type="entry name" value="RNA-DIRECTED DNA POLYMERASE"/>
    <property type="match status" value="1"/>
</dbReference>
<feature type="compositionally biased region" description="Polar residues" evidence="1">
    <location>
        <begin position="133"/>
        <end position="145"/>
    </location>
</feature>
<accession>A0ABY9D171</accession>
<dbReference type="Proteomes" id="UP001227230">
    <property type="component" value="Chromosome 13"/>
</dbReference>
<organism evidence="2 3">
    <name type="scientific">Vitis vinifera</name>
    <name type="common">Grape</name>
    <dbReference type="NCBI Taxonomy" id="29760"/>
    <lineage>
        <taxon>Eukaryota</taxon>
        <taxon>Viridiplantae</taxon>
        <taxon>Streptophyta</taxon>
        <taxon>Embryophyta</taxon>
        <taxon>Tracheophyta</taxon>
        <taxon>Spermatophyta</taxon>
        <taxon>Magnoliopsida</taxon>
        <taxon>eudicotyledons</taxon>
        <taxon>Gunneridae</taxon>
        <taxon>Pentapetalae</taxon>
        <taxon>rosids</taxon>
        <taxon>Vitales</taxon>
        <taxon>Vitaceae</taxon>
        <taxon>Viteae</taxon>
        <taxon>Vitis</taxon>
    </lineage>
</organism>
<dbReference type="EMBL" id="CP126660">
    <property type="protein sequence ID" value="WKA01293.1"/>
    <property type="molecule type" value="Genomic_DNA"/>
</dbReference>
<evidence type="ECO:0000313" key="2">
    <source>
        <dbReference type="EMBL" id="WKA01293.1"/>
    </source>
</evidence>
<evidence type="ECO:0008006" key="4">
    <source>
        <dbReference type="Google" id="ProtNLM"/>
    </source>
</evidence>
<sequence length="267" mass="30803">MTVDVPDFFGNLEPNAFEDWLTTIKDYFDWFDVSENKKMMFEKMLQLKQGSLSVDQSTDRFHELTAHSKIMETEQQTLARYNTELRNELHKEMWIACLIIVKEVYQIALHIKKQMRPSFGRKMPSMASRQERVTTPSFQKPSFQKPSLLKDQSKSIASGDQKGKAKALNVIIDNGSGMNVISEMAIERLGLKIENHPTSYRISWVNNVIIDNGSGMNVIYEMVIERLGLKIENHPTSYRISWVNEANSVLVKQWCLVKFSLGKKIYG</sequence>
<protein>
    <recommendedName>
        <fullName evidence="4">Retrotransposon gag domain-containing protein</fullName>
    </recommendedName>
</protein>
<proteinExistence type="predicted"/>
<feature type="region of interest" description="Disordered" evidence="1">
    <location>
        <begin position="120"/>
        <end position="145"/>
    </location>
</feature>